<evidence type="ECO:0000259" key="6">
    <source>
        <dbReference type="SMART" id="SM00249"/>
    </source>
</evidence>
<evidence type="ECO:0000256" key="2">
    <source>
        <dbReference type="ARBA" id="ARBA00022771"/>
    </source>
</evidence>
<gene>
    <name evidence="7" type="ORF">DEO72_LG9g3147</name>
</gene>
<dbReference type="InterPro" id="IPR001965">
    <property type="entry name" value="Znf_PHD"/>
</dbReference>
<proteinExistence type="predicted"/>
<dbReference type="InterPro" id="IPR011011">
    <property type="entry name" value="Znf_FYVE_PHD"/>
</dbReference>
<dbReference type="SUPFAM" id="SSF57903">
    <property type="entry name" value="FYVE/PHD zinc finger"/>
    <property type="match status" value="1"/>
</dbReference>
<dbReference type="InterPro" id="IPR013083">
    <property type="entry name" value="Znf_RING/FYVE/PHD"/>
</dbReference>
<dbReference type="PANTHER" id="PTHR33304:SF18">
    <property type="entry name" value="CHROMATIN REGULATOR PHD FAMILY-RELATED"/>
    <property type="match status" value="1"/>
</dbReference>
<dbReference type="PANTHER" id="PTHR33304">
    <property type="match status" value="1"/>
</dbReference>
<keyword evidence="4" id="KW-0805">Transcription regulation</keyword>
<dbReference type="GO" id="GO:0034244">
    <property type="term" value="P:negative regulation of transcription elongation by RNA polymerase II"/>
    <property type="evidence" value="ECO:0007669"/>
    <property type="project" value="InterPro"/>
</dbReference>
<dbReference type="Proteomes" id="UP000501690">
    <property type="component" value="Linkage Group LG9"/>
</dbReference>
<reference evidence="7 8" key="1">
    <citation type="submission" date="2019-04" db="EMBL/GenBank/DDBJ databases">
        <title>An improved genome assembly and genetic linkage map for asparagus bean, Vigna unguiculata ssp. sesquipedialis.</title>
        <authorList>
            <person name="Xia Q."/>
            <person name="Zhang R."/>
            <person name="Dong Y."/>
        </authorList>
    </citation>
    <scope>NUCLEOTIDE SEQUENCE [LARGE SCALE GENOMIC DNA]</scope>
    <source>
        <tissue evidence="7">Leaf</tissue>
    </source>
</reference>
<feature type="domain" description="Zinc finger PHD-type" evidence="6">
    <location>
        <begin position="7"/>
        <end position="54"/>
    </location>
</feature>
<dbReference type="SMART" id="SM00249">
    <property type="entry name" value="PHD"/>
    <property type="match status" value="1"/>
</dbReference>
<keyword evidence="8" id="KW-1185">Reference proteome</keyword>
<dbReference type="InterPro" id="IPR056280">
    <property type="entry name" value="AIPP2-like_SPOC"/>
</dbReference>
<dbReference type="Pfam" id="PF23121">
    <property type="entry name" value="SPOC_AIPP2"/>
    <property type="match status" value="1"/>
</dbReference>
<keyword evidence="5" id="KW-0804">Transcription</keyword>
<evidence type="ECO:0000256" key="3">
    <source>
        <dbReference type="ARBA" id="ARBA00022833"/>
    </source>
</evidence>
<evidence type="ECO:0000256" key="5">
    <source>
        <dbReference type="ARBA" id="ARBA00023163"/>
    </source>
</evidence>
<dbReference type="GO" id="GO:0008270">
    <property type="term" value="F:zinc ion binding"/>
    <property type="evidence" value="ECO:0007669"/>
    <property type="project" value="UniProtKB-KW"/>
</dbReference>
<dbReference type="EMBL" id="CP039353">
    <property type="protein sequence ID" value="QCE08122.1"/>
    <property type="molecule type" value="Genomic_DNA"/>
</dbReference>
<evidence type="ECO:0000256" key="1">
    <source>
        <dbReference type="ARBA" id="ARBA00022723"/>
    </source>
</evidence>
<keyword evidence="1" id="KW-0479">Metal-binding</keyword>
<dbReference type="AlphaFoldDB" id="A0A4D6N5E5"/>
<evidence type="ECO:0000313" key="7">
    <source>
        <dbReference type="EMBL" id="QCE08122.1"/>
    </source>
</evidence>
<dbReference type="PROSITE" id="PS01359">
    <property type="entry name" value="ZF_PHD_1"/>
    <property type="match status" value="1"/>
</dbReference>
<dbReference type="InterPro" id="IPR049914">
    <property type="entry name" value="PHD1-3/5-6"/>
</dbReference>
<dbReference type="GO" id="GO:0140566">
    <property type="term" value="F:histone reader activity"/>
    <property type="evidence" value="ECO:0007669"/>
    <property type="project" value="InterPro"/>
</dbReference>
<name>A0A4D6N5E5_VIGUN</name>
<accession>A0A4D6N5E5</accession>
<keyword evidence="3" id="KW-0862">Zinc</keyword>
<evidence type="ECO:0000256" key="4">
    <source>
        <dbReference type="ARBA" id="ARBA00023015"/>
    </source>
</evidence>
<evidence type="ECO:0000313" key="8">
    <source>
        <dbReference type="Proteomes" id="UP000501690"/>
    </source>
</evidence>
<organism evidence="7 8">
    <name type="scientific">Vigna unguiculata</name>
    <name type="common">Cowpea</name>
    <dbReference type="NCBI Taxonomy" id="3917"/>
    <lineage>
        <taxon>Eukaryota</taxon>
        <taxon>Viridiplantae</taxon>
        <taxon>Streptophyta</taxon>
        <taxon>Embryophyta</taxon>
        <taxon>Tracheophyta</taxon>
        <taxon>Spermatophyta</taxon>
        <taxon>Magnoliopsida</taxon>
        <taxon>eudicotyledons</taxon>
        <taxon>Gunneridae</taxon>
        <taxon>Pentapetalae</taxon>
        <taxon>rosids</taxon>
        <taxon>fabids</taxon>
        <taxon>Fabales</taxon>
        <taxon>Fabaceae</taxon>
        <taxon>Papilionoideae</taxon>
        <taxon>50 kb inversion clade</taxon>
        <taxon>NPAAA clade</taxon>
        <taxon>indigoferoid/millettioid clade</taxon>
        <taxon>Phaseoleae</taxon>
        <taxon>Vigna</taxon>
    </lineage>
</organism>
<dbReference type="Gene3D" id="3.30.40.10">
    <property type="entry name" value="Zinc/RING finger domain, C3HC4 (zinc finger)"/>
    <property type="match status" value="1"/>
</dbReference>
<protein>
    <recommendedName>
        <fullName evidence="6">Zinc finger PHD-type domain-containing protein</fullName>
    </recommendedName>
</protein>
<sequence length="338" mass="37946">MQMMGTVCLLCGDKGFEVALVFCSGCQVYALHRYCLKGPVIFTDPVTWFCDDCVKKLSLPPSLDQSTPLSSLTRSHTTLEKNAIQTTRVLANCKERVKKRNKLLEKKIKRKHEKGKVNSAFVDETKGVLSSSHELQHPQRMISSEEECEVTNECEAAPRDVTNSDLGLQSDPFSEGATCNDLSCIELDGRVYAQPLIDPIWRGSIYFSNETIGAVSGLLAHVSNLACSKAVEETGHFPEVLHAELVPRSIVWPESFKSREPTDQDIALFFFPDSEGTEKVFDALVDDVICHEHAIRFVARNTELLIFPSTDLPISYWRFEAKYYLWGVFKKANLGTEK</sequence>
<keyword evidence="2" id="KW-0863">Zinc-finger</keyword>
<dbReference type="InterPro" id="IPR019786">
    <property type="entry name" value="Zinc_finger_PHD-type_CS"/>
</dbReference>